<reference evidence="1 2" key="1">
    <citation type="submission" date="2024-08" db="EMBL/GenBank/DDBJ databases">
        <title>Mycobacterium servetensis sp. nov., a novel rapid-growing mycobacterial species recovered from a human patient in Zaragoza, Spain.</title>
        <authorList>
            <person name="Tristancho-Baro A.I."/>
            <person name="Buenestado-Serrano S."/>
            <person name="Garcia De Viedma D."/>
            <person name="Milagro-Beamonte A."/>
            <person name="Burillo N."/>
            <person name="Sanz S."/>
            <person name="Lopez-Calleja A.I."/>
            <person name="Penas-Utrilla D."/>
            <person name="Guardingo M."/>
            <person name="Garcia M.J."/>
            <person name="Vinuelas-Bayon J."/>
        </authorList>
    </citation>
    <scope>NUCLEOTIDE SEQUENCE [LARGE SCALE GENOMIC DNA]</scope>
    <source>
        <strain evidence="2">HUMS_12744610</strain>
    </source>
</reference>
<dbReference type="Proteomes" id="UP001564760">
    <property type="component" value="Unassembled WGS sequence"/>
</dbReference>
<sequence length="125" mass="12672">MVIALYVLVAFAAVDNLDLAQIGRDYALAVAARPFLGPAGFNLIGVAAVVSTASVINATLYGNSSGSWAGSCGVRCSSRARSGCGGDGPAIHPRRSHRDDRAVDLVVLPVNSSGVMRQGCGGRAG</sequence>
<dbReference type="RefSeq" id="WP_369738128.1">
    <property type="nucleotide sequence ID" value="NZ_JBGEDP010000001.1"/>
</dbReference>
<evidence type="ECO:0000313" key="2">
    <source>
        <dbReference type="Proteomes" id="UP001564760"/>
    </source>
</evidence>
<keyword evidence="2" id="KW-1185">Reference proteome</keyword>
<proteinExistence type="predicted"/>
<comment type="caution">
    <text evidence="1">The sequence shown here is derived from an EMBL/GenBank/DDBJ whole genome shotgun (WGS) entry which is preliminary data.</text>
</comment>
<protein>
    <submittedName>
        <fullName evidence="1">Uncharacterized protein</fullName>
    </submittedName>
</protein>
<gene>
    <name evidence="1" type="ORF">AB8998_11780</name>
</gene>
<dbReference type="EMBL" id="JBGEDP010000001">
    <property type="protein sequence ID" value="MEY8015640.1"/>
    <property type="molecule type" value="Genomic_DNA"/>
</dbReference>
<dbReference type="Gene3D" id="1.20.1740.10">
    <property type="entry name" value="Amino acid/polyamine transporter I"/>
    <property type="match status" value="1"/>
</dbReference>
<name>A0ABV4C062_9MYCO</name>
<organism evidence="1 2">
    <name type="scientific">Mycobacterium servetii</name>
    <dbReference type="NCBI Taxonomy" id="3237418"/>
    <lineage>
        <taxon>Bacteria</taxon>
        <taxon>Bacillati</taxon>
        <taxon>Actinomycetota</taxon>
        <taxon>Actinomycetes</taxon>
        <taxon>Mycobacteriales</taxon>
        <taxon>Mycobacteriaceae</taxon>
        <taxon>Mycobacterium</taxon>
    </lineage>
</organism>
<evidence type="ECO:0000313" key="1">
    <source>
        <dbReference type="EMBL" id="MEY8015640.1"/>
    </source>
</evidence>
<accession>A0ABV4C062</accession>